<protein>
    <recommendedName>
        <fullName evidence="5">Peptidyl-prolyl cis-trans isomerase</fullName>
        <shortName evidence="5">PPIase</shortName>
        <ecNumber evidence="5">5.2.1.8</ecNumber>
    </recommendedName>
</protein>
<organism evidence="7 8">
    <name type="scientific">Tieghemiomyces parasiticus</name>
    <dbReference type="NCBI Taxonomy" id="78921"/>
    <lineage>
        <taxon>Eukaryota</taxon>
        <taxon>Fungi</taxon>
        <taxon>Fungi incertae sedis</taxon>
        <taxon>Zoopagomycota</taxon>
        <taxon>Kickxellomycotina</taxon>
        <taxon>Dimargaritomycetes</taxon>
        <taxon>Dimargaritales</taxon>
        <taxon>Dimargaritaceae</taxon>
        <taxon>Tieghemiomyces</taxon>
    </lineage>
</organism>
<dbReference type="Gene3D" id="2.40.100.10">
    <property type="entry name" value="Cyclophilin-like"/>
    <property type="match status" value="1"/>
</dbReference>
<evidence type="ECO:0000259" key="6">
    <source>
        <dbReference type="PROSITE" id="PS50072"/>
    </source>
</evidence>
<dbReference type="Proteomes" id="UP001150569">
    <property type="component" value="Unassembled WGS sequence"/>
</dbReference>
<keyword evidence="4 5" id="KW-0413">Isomerase</keyword>
<evidence type="ECO:0000256" key="2">
    <source>
        <dbReference type="ARBA" id="ARBA00002388"/>
    </source>
</evidence>
<sequence>MLLPRVFFDIDRDNERLGRVIFELFSHEVPITAENFRCLCTGERGIGPVSKVPLHYKGSIFHRIIDGFMLQGGDFVRRNGTGGESIYGPTFPDEDLKRQHDMDGLLSMANRGPNTNSSQFFITVRPTPHLDGKHTVFGRVIHGMEIVHNLEKTPVDKKDCPTTLVKIAHCGELELRIPPELRRKYPILFDVTS</sequence>
<dbReference type="AlphaFoldDB" id="A0A9W7ZIZ0"/>
<reference evidence="7" key="1">
    <citation type="submission" date="2022-07" db="EMBL/GenBank/DDBJ databases">
        <title>Phylogenomic reconstructions and comparative analyses of Kickxellomycotina fungi.</title>
        <authorList>
            <person name="Reynolds N.K."/>
            <person name="Stajich J.E."/>
            <person name="Barry K."/>
            <person name="Grigoriev I.V."/>
            <person name="Crous P."/>
            <person name="Smith M.E."/>
        </authorList>
    </citation>
    <scope>NUCLEOTIDE SEQUENCE</scope>
    <source>
        <strain evidence="7">RSA 861</strain>
    </source>
</reference>
<dbReference type="Pfam" id="PF00160">
    <property type="entry name" value="Pro_isomerase"/>
    <property type="match status" value="1"/>
</dbReference>
<dbReference type="InterPro" id="IPR029000">
    <property type="entry name" value="Cyclophilin-like_dom_sf"/>
</dbReference>
<dbReference type="FunFam" id="2.40.100.10:FF:000022">
    <property type="entry name" value="Peptidyl-prolyl cis-trans isomerase CYP95"/>
    <property type="match status" value="1"/>
</dbReference>
<dbReference type="PANTHER" id="PTHR11071:SF561">
    <property type="entry name" value="PEPTIDYL-PROLYL CIS-TRANS ISOMERASE D-RELATED"/>
    <property type="match status" value="1"/>
</dbReference>
<feature type="domain" description="PPIase cyclophilin-type" evidence="6">
    <location>
        <begin position="7"/>
        <end position="172"/>
    </location>
</feature>
<dbReference type="OrthoDB" id="407558at2759"/>
<dbReference type="PROSITE" id="PS50072">
    <property type="entry name" value="CSA_PPIASE_2"/>
    <property type="match status" value="1"/>
</dbReference>
<comment type="catalytic activity">
    <reaction evidence="1 5">
        <text>[protein]-peptidylproline (omega=180) = [protein]-peptidylproline (omega=0)</text>
        <dbReference type="Rhea" id="RHEA:16237"/>
        <dbReference type="Rhea" id="RHEA-COMP:10747"/>
        <dbReference type="Rhea" id="RHEA-COMP:10748"/>
        <dbReference type="ChEBI" id="CHEBI:83833"/>
        <dbReference type="ChEBI" id="CHEBI:83834"/>
        <dbReference type="EC" id="5.2.1.8"/>
    </reaction>
</comment>
<dbReference type="GO" id="GO:0003755">
    <property type="term" value="F:peptidyl-prolyl cis-trans isomerase activity"/>
    <property type="evidence" value="ECO:0007669"/>
    <property type="project" value="UniProtKB-UniRule"/>
</dbReference>
<dbReference type="GO" id="GO:0006457">
    <property type="term" value="P:protein folding"/>
    <property type="evidence" value="ECO:0007669"/>
    <property type="project" value="InterPro"/>
</dbReference>
<dbReference type="PANTHER" id="PTHR11071">
    <property type="entry name" value="PEPTIDYL-PROLYL CIS-TRANS ISOMERASE"/>
    <property type="match status" value="1"/>
</dbReference>
<evidence type="ECO:0000256" key="1">
    <source>
        <dbReference type="ARBA" id="ARBA00000971"/>
    </source>
</evidence>
<name>A0A9W7ZIZ0_9FUNG</name>
<dbReference type="GO" id="GO:0016018">
    <property type="term" value="F:cyclosporin A binding"/>
    <property type="evidence" value="ECO:0007669"/>
    <property type="project" value="TreeGrafter"/>
</dbReference>
<dbReference type="GO" id="GO:0005737">
    <property type="term" value="C:cytoplasm"/>
    <property type="evidence" value="ECO:0007669"/>
    <property type="project" value="TreeGrafter"/>
</dbReference>
<keyword evidence="3 5" id="KW-0697">Rotamase</keyword>
<evidence type="ECO:0000256" key="3">
    <source>
        <dbReference type="ARBA" id="ARBA00023110"/>
    </source>
</evidence>
<dbReference type="GO" id="GO:0004497">
    <property type="term" value="F:monooxygenase activity"/>
    <property type="evidence" value="ECO:0007669"/>
    <property type="project" value="UniProtKB-KW"/>
</dbReference>
<evidence type="ECO:0000256" key="5">
    <source>
        <dbReference type="RuleBase" id="RU363019"/>
    </source>
</evidence>
<keyword evidence="8" id="KW-1185">Reference proteome</keyword>
<evidence type="ECO:0000313" key="8">
    <source>
        <dbReference type="Proteomes" id="UP001150569"/>
    </source>
</evidence>
<keyword evidence="7" id="KW-0560">Oxidoreductase</keyword>
<dbReference type="SUPFAM" id="SSF50891">
    <property type="entry name" value="Cyclophilin-like"/>
    <property type="match status" value="1"/>
</dbReference>
<dbReference type="PROSITE" id="PS00170">
    <property type="entry name" value="CSA_PPIASE_1"/>
    <property type="match status" value="1"/>
</dbReference>
<gene>
    <name evidence="7" type="primary">CYP11_2</name>
    <name evidence="7" type="ORF">IWQ60_010736</name>
</gene>
<accession>A0A9W7ZIZ0</accession>
<dbReference type="PIRSF" id="PIRSF001467">
    <property type="entry name" value="Peptidylpro_ismrse"/>
    <property type="match status" value="1"/>
</dbReference>
<comment type="similarity">
    <text evidence="5">Belongs to the cyclophilin-type PPIase family.</text>
</comment>
<evidence type="ECO:0000313" key="7">
    <source>
        <dbReference type="EMBL" id="KAJ1910277.1"/>
    </source>
</evidence>
<comment type="caution">
    <text evidence="7">The sequence shown here is derived from an EMBL/GenBank/DDBJ whole genome shotgun (WGS) entry which is preliminary data.</text>
</comment>
<proteinExistence type="inferred from homology"/>
<dbReference type="InterPro" id="IPR024936">
    <property type="entry name" value="Cyclophilin-type_PPIase"/>
</dbReference>
<dbReference type="EC" id="5.2.1.8" evidence="5"/>
<dbReference type="InterPro" id="IPR020892">
    <property type="entry name" value="Cyclophilin-type_PPIase_CS"/>
</dbReference>
<dbReference type="EMBL" id="JANBPT010001072">
    <property type="protein sequence ID" value="KAJ1910277.1"/>
    <property type="molecule type" value="Genomic_DNA"/>
</dbReference>
<evidence type="ECO:0000256" key="4">
    <source>
        <dbReference type="ARBA" id="ARBA00023235"/>
    </source>
</evidence>
<comment type="function">
    <text evidence="2 5">PPIases accelerate the folding of proteins. It catalyzes the cis-trans isomerization of proline imidic peptide bonds in oligopeptides.</text>
</comment>
<dbReference type="PRINTS" id="PR00153">
    <property type="entry name" value="CSAPPISMRASE"/>
</dbReference>
<dbReference type="InterPro" id="IPR002130">
    <property type="entry name" value="Cyclophilin-type_PPIase_dom"/>
</dbReference>
<keyword evidence="7" id="KW-0503">Monooxygenase</keyword>